<feature type="transmembrane region" description="Helical" evidence="16">
    <location>
        <begin position="28"/>
        <end position="48"/>
    </location>
</feature>
<evidence type="ECO:0000256" key="1">
    <source>
        <dbReference type="ARBA" id="ARBA00004429"/>
    </source>
</evidence>
<dbReference type="RefSeq" id="WP_129088412.1">
    <property type="nucleotide sequence ID" value="NZ_CP053836.1"/>
</dbReference>
<evidence type="ECO:0000256" key="16">
    <source>
        <dbReference type="SAM" id="Phobius"/>
    </source>
</evidence>
<evidence type="ECO:0000256" key="9">
    <source>
        <dbReference type="ARBA" id="ARBA00023136"/>
    </source>
</evidence>
<dbReference type="InterPro" id="IPR023380">
    <property type="entry name" value="DsbB-like_sf"/>
</dbReference>
<keyword evidence="4" id="KW-0997">Cell inner membrane</keyword>
<dbReference type="InterPro" id="IPR050183">
    <property type="entry name" value="DsbB"/>
</dbReference>
<evidence type="ECO:0000256" key="4">
    <source>
        <dbReference type="ARBA" id="ARBA00022519"/>
    </source>
</evidence>
<keyword evidence="8" id="KW-0560">Oxidoreductase</keyword>
<evidence type="ECO:0000256" key="5">
    <source>
        <dbReference type="ARBA" id="ARBA00022692"/>
    </source>
</evidence>
<dbReference type="Pfam" id="PF02600">
    <property type="entry name" value="DsbB"/>
    <property type="match status" value="1"/>
</dbReference>
<dbReference type="GO" id="GO:0005886">
    <property type="term" value="C:plasma membrane"/>
    <property type="evidence" value="ECO:0007669"/>
    <property type="project" value="UniProtKB-SubCell"/>
</dbReference>
<evidence type="ECO:0000256" key="10">
    <source>
        <dbReference type="ARBA" id="ARBA00023157"/>
    </source>
</evidence>
<evidence type="ECO:0000256" key="6">
    <source>
        <dbReference type="ARBA" id="ARBA00022982"/>
    </source>
</evidence>
<evidence type="ECO:0000256" key="11">
    <source>
        <dbReference type="ARBA" id="ARBA00023284"/>
    </source>
</evidence>
<evidence type="ECO:0000313" key="18">
    <source>
        <dbReference type="Proteomes" id="UP000289758"/>
    </source>
</evidence>
<dbReference type="PANTHER" id="PTHR36570:SF1">
    <property type="entry name" value="PROTEIN-DISULFIDE OXIDOREDUCTASE DSBI"/>
    <property type="match status" value="1"/>
</dbReference>
<name>A0A4Q1ADD6_9BACT</name>
<evidence type="ECO:0000313" key="17">
    <source>
        <dbReference type="EMBL" id="RXK01387.1"/>
    </source>
</evidence>
<comment type="caution">
    <text evidence="17">The sequence shown here is derived from an EMBL/GenBank/DDBJ whole genome shotgun (WGS) entry which is preliminary data.</text>
</comment>
<keyword evidence="10" id="KW-1015">Disulfide bond</keyword>
<dbReference type="GO" id="GO:0015035">
    <property type="term" value="F:protein-disulfide reductase activity"/>
    <property type="evidence" value="ECO:0007669"/>
    <property type="project" value="InterPro"/>
</dbReference>
<organism evidence="17 18">
    <name type="scientific">Halarcobacter ebronensis</name>
    <dbReference type="NCBI Taxonomy" id="1462615"/>
    <lineage>
        <taxon>Bacteria</taxon>
        <taxon>Pseudomonadati</taxon>
        <taxon>Campylobacterota</taxon>
        <taxon>Epsilonproteobacteria</taxon>
        <taxon>Campylobacterales</taxon>
        <taxon>Arcobacteraceae</taxon>
        <taxon>Halarcobacter</taxon>
    </lineage>
</organism>
<keyword evidence="9 16" id="KW-0472">Membrane</keyword>
<comment type="similarity">
    <text evidence="13">Belongs to the DsbB family. DsbI subfamily.</text>
</comment>
<dbReference type="EMBL" id="PDKK01000023">
    <property type="protein sequence ID" value="RXK01387.1"/>
    <property type="molecule type" value="Genomic_DNA"/>
</dbReference>
<dbReference type="Proteomes" id="UP000289758">
    <property type="component" value="Unassembled WGS sequence"/>
</dbReference>
<dbReference type="AlphaFoldDB" id="A0A4Q1ADD6"/>
<keyword evidence="2" id="KW-0813">Transport</keyword>
<evidence type="ECO:0000256" key="15">
    <source>
        <dbReference type="ARBA" id="ARBA00039389"/>
    </source>
</evidence>
<feature type="transmembrane region" description="Helical" evidence="16">
    <location>
        <begin position="60"/>
        <end position="79"/>
    </location>
</feature>
<keyword evidence="3" id="KW-1003">Cell membrane</keyword>
<feature type="transmembrane region" description="Helical" evidence="16">
    <location>
        <begin position="194"/>
        <end position="215"/>
    </location>
</feature>
<evidence type="ECO:0000256" key="2">
    <source>
        <dbReference type="ARBA" id="ARBA00022448"/>
    </source>
</evidence>
<dbReference type="GO" id="GO:0006457">
    <property type="term" value="P:protein folding"/>
    <property type="evidence" value="ECO:0007669"/>
    <property type="project" value="InterPro"/>
</dbReference>
<accession>A0A4Q1ADD6</accession>
<dbReference type="Gene3D" id="1.20.1550.10">
    <property type="entry name" value="DsbB-like"/>
    <property type="match status" value="1"/>
</dbReference>
<keyword evidence="5 16" id="KW-0812">Transmembrane</keyword>
<comment type="subcellular location">
    <subcellularLocation>
        <location evidence="1">Cell inner membrane</location>
        <topology evidence="1">Multi-pass membrane protein</topology>
    </subcellularLocation>
</comment>
<comment type="subunit">
    <text evidence="14">Interacts with DsbL.</text>
</comment>
<evidence type="ECO:0000256" key="13">
    <source>
        <dbReference type="ARBA" id="ARBA00038060"/>
    </source>
</evidence>
<gene>
    <name evidence="17" type="ORF">CRV07_15015</name>
</gene>
<comment type="function">
    <text evidence="12">Required for disulfide bond formation in some proteins. Part of a redox system composed of DsbI and DsbL that mediates formation of an essential disulfide bond in AssT.</text>
</comment>
<evidence type="ECO:0000256" key="7">
    <source>
        <dbReference type="ARBA" id="ARBA00022989"/>
    </source>
</evidence>
<protein>
    <recommendedName>
        <fullName evidence="15">Putative protein-disulfide oxidoreductase DsbI</fullName>
    </recommendedName>
</protein>
<feature type="transmembrane region" description="Helical" evidence="16">
    <location>
        <begin position="85"/>
        <end position="106"/>
    </location>
</feature>
<keyword evidence="18" id="KW-1185">Reference proteome</keyword>
<evidence type="ECO:0000256" key="8">
    <source>
        <dbReference type="ARBA" id="ARBA00023002"/>
    </source>
</evidence>
<sequence length="231" mass="26310">MNCKITDFWRDLKTSPINTIARWQDARFLWIVMAAAAMMLLLTAHNLFQHYVYMAPCEQCVYIRFAFFCMVFGGIIASIKPSQIVLKIVGYILGFWGIIQGIMYSIKLNTIHHAAHGDDPFGVQGCSAEPSFPLGLPLDSWFPDWFLPTGACGFDNPIPPEGVEFSALQQWLIDFYSEGWYLIPSMHLVNMAQACLFAFIVCFILLGAMCISWIIRDLFRKDNNQTIEDIN</sequence>
<dbReference type="InterPro" id="IPR003752">
    <property type="entry name" value="DiS_bond_form_DsbB/BdbC"/>
</dbReference>
<keyword evidence="6" id="KW-0249">Electron transport</keyword>
<dbReference type="NCBIfam" id="NF003304">
    <property type="entry name" value="PRK04307.1"/>
    <property type="match status" value="1"/>
</dbReference>
<reference evidence="17 18" key="1">
    <citation type="submission" date="2017-10" db="EMBL/GenBank/DDBJ databases">
        <title>Genomics of the genus Arcobacter.</title>
        <authorList>
            <person name="Perez-Cataluna A."/>
            <person name="Figueras M.J."/>
        </authorList>
    </citation>
    <scope>NUCLEOTIDE SEQUENCE [LARGE SCALE GENOMIC DNA]</scope>
    <source>
        <strain evidence="17 18">CECT 8441</strain>
    </source>
</reference>
<proteinExistence type="inferred from homology"/>
<dbReference type="OrthoDB" id="5393791at2"/>
<evidence type="ECO:0000256" key="12">
    <source>
        <dbReference type="ARBA" id="ARBA00037310"/>
    </source>
</evidence>
<keyword evidence="7 16" id="KW-1133">Transmembrane helix</keyword>
<dbReference type="SUPFAM" id="SSF158442">
    <property type="entry name" value="DsbB-like"/>
    <property type="match status" value="1"/>
</dbReference>
<dbReference type="PANTHER" id="PTHR36570">
    <property type="entry name" value="DISULFIDE BOND FORMATION PROTEIN B"/>
    <property type="match status" value="1"/>
</dbReference>
<evidence type="ECO:0000256" key="3">
    <source>
        <dbReference type="ARBA" id="ARBA00022475"/>
    </source>
</evidence>
<keyword evidence="11" id="KW-0676">Redox-active center</keyword>
<evidence type="ECO:0000256" key="14">
    <source>
        <dbReference type="ARBA" id="ARBA00038526"/>
    </source>
</evidence>